<evidence type="ECO:0000313" key="17">
    <source>
        <dbReference type="EMBL" id="CEP21089.1"/>
    </source>
</evidence>
<organism evidence="17 19">
    <name type="scientific">Cyberlindnera jadinii (strain ATCC 18201 / CBS 1600 / BCRC 20928 / JCM 3617 / NBRC 0987 / NRRL Y-1542)</name>
    <name type="common">Torula yeast</name>
    <name type="synonym">Candida utilis</name>
    <dbReference type="NCBI Taxonomy" id="983966"/>
    <lineage>
        <taxon>Eukaryota</taxon>
        <taxon>Fungi</taxon>
        <taxon>Dikarya</taxon>
        <taxon>Ascomycota</taxon>
        <taxon>Saccharomycotina</taxon>
        <taxon>Saccharomycetes</taxon>
        <taxon>Phaffomycetales</taxon>
        <taxon>Phaffomycetaceae</taxon>
        <taxon>Cyberlindnera</taxon>
    </lineage>
</organism>
<dbReference type="Proteomes" id="UP000094389">
    <property type="component" value="Unassembled WGS sequence"/>
</dbReference>
<feature type="region of interest" description="Disordered" evidence="15">
    <location>
        <begin position="132"/>
        <end position="164"/>
    </location>
</feature>
<evidence type="ECO:0000256" key="6">
    <source>
        <dbReference type="ARBA" id="ARBA00022833"/>
    </source>
</evidence>
<evidence type="ECO:0000313" key="19">
    <source>
        <dbReference type="Proteomes" id="UP000038830"/>
    </source>
</evidence>
<keyword evidence="20" id="KW-1185">Reference proteome</keyword>
<keyword evidence="8" id="KW-0238">DNA-binding</keyword>
<dbReference type="InterPro" id="IPR013087">
    <property type="entry name" value="Znf_C2H2_type"/>
</dbReference>
<proteinExistence type="inferred from homology"/>
<feature type="region of interest" description="Disordered" evidence="15">
    <location>
        <begin position="350"/>
        <end position="397"/>
    </location>
</feature>
<dbReference type="FunFam" id="3.30.160.60:FF:000089">
    <property type="entry name" value="DNA-binding protein creA"/>
    <property type="match status" value="1"/>
</dbReference>
<accession>A0A1E4SAC6</accession>
<evidence type="ECO:0000313" key="18">
    <source>
        <dbReference type="EMBL" id="ODV76461.1"/>
    </source>
</evidence>
<name>A0A0H5CAX6_CYBJN</name>
<keyword evidence="10" id="KW-0539">Nucleus</keyword>
<evidence type="ECO:0000256" key="15">
    <source>
        <dbReference type="SAM" id="MobiDB-lite"/>
    </source>
</evidence>
<dbReference type="PANTHER" id="PTHR47428">
    <property type="entry name" value="REGULATORY PROTEIN MIG1-RELATED"/>
    <property type="match status" value="1"/>
</dbReference>
<feature type="domain" description="C2H2-type" evidence="16">
    <location>
        <begin position="49"/>
        <end position="78"/>
    </location>
</feature>
<dbReference type="GO" id="GO:0000978">
    <property type="term" value="F:RNA polymerase II cis-regulatory region sequence-specific DNA binding"/>
    <property type="evidence" value="ECO:0007669"/>
    <property type="project" value="TreeGrafter"/>
</dbReference>
<protein>
    <recommendedName>
        <fullName evidence="13">Regulatory protein MIG1</fullName>
    </recommendedName>
</protein>
<feature type="compositionally biased region" description="Polar residues" evidence="15">
    <location>
        <begin position="297"/>
        <end position="314"/>
    </location>
</feature>
<dbReference type="GO" id="GO:0008270">
    <property type="term" value="F:zinc ion binding"/>
    <property type="evidence" value="ECO:0007669"/>
    <property type="project" value="UniProtKB-KW"/>
</dbReference>
<reference evidence="19" key="2">
    <citation type="journal article" date="2015" name="J. Biotechnol.">
        <title>The structure of the Cyberlindnera jadinii genome and its relation to Candida utilis analyzed by the occurrence of single nucleotide polymorphisms.</title>
        <authorList>
            <person name="Rupp O."/>
            <person name="Brinkrolf K."/>
            <person name="Buerth C."/>
            <person name="Kunigo M."/>
            <person name="Schneider J."/>
            <person name="Jaenicke S."/>
            <person name="Goesmann A."/>
            <person name="Puehler A."/>
            <person name="Jaeger K.-E."/>
            <person name="Ernst J.F."/>
        </authorList>
    </citation>
    <scope>NUCLEOTIDE SEQUENCE [LARGE SCALE GENOMIC DNA]</scope>
    <source>
        <strain evidence="19">ATCC 18201 / CBS 1600 / BCRC 20928 / JCM 3617 / NBRC 0987 / NRRL Y-1542</strain>
    </source>
</reference>
<dbReference type="PROSITE" id="PS00028">
    <property type="entry name" value="ZINC_FINGER_C2H2_1"/>
    <property type="match status" value="2"/>
</dbReference>
<feature type="compositionally biased region" description="Basic and acidic residues" evidence="15">
    <location>
        <begin position="1"/>
        <end position="19"/>
    </location>
</feature>
<keyword evidence="7" id="KW-0805">Transcription regulation</keyword>
<feature type="compositionally biased region" description="Polar residues" evidence="15">
    <location>
        <begin position="217"/>
        <end position="228"/>
    </location>
</feature>
<keyword evidence="2" id="KW-0678">Repressor</keyword>
<keyword evidence="5 14" id="KW-0863">Zinc-finger</keyword>
<evidence type="ECO:0000256" key="8">
    <source>
        <dbReference type="ARBA" id="ARBA00023125"/>
    </source>
</evidence>
<feature type="domain" description="C2H2-type" evidence="16">
    <location>
        <begin position="21"/>
        <end position="48"/>
    </location>
</feature>
<reference evidence="17" key="1">
    <citation type="submission" date="2014-12" db="EMBL/GenBank/DDBJ databases">
        <authorList>
            <person name="Jaenicke S."/>
        </authorList>
    </citation>
    <scope>NUCLEOTIDE SEQUENCE [LARGE SCALE GENOMIC DNA]</scope>
    <source>
        <strain evidence="17">CBS1600</strain>
    </source>
</reference>
<evidence type="ECO:0000256" key="12">
    <source>
        <dbReference type="ARBA" id="ARBA00056233"/>
    </source>
</evidence>
<dbReference type="InterPro" id="IPR051007">
    <property type="entry name" value="creA/MIG_C2H2-ZnF"/>
</dbReference>
<dbReference type="PROSITE" id="PS50157">
    <property type="entry name" value="ZINC_FINGER_C2H2_2"/>
    <property type="match status" value="2"/>
</dbReference>
<dbReference type="InterPro" id="IPR036236">
    <property type="entry name" value="Znf_C2H2_sf"/>
</dbReference>
<dbReference type="Gene3D" id="3.30.160.60">
    <property type="entry name" value="Classic Zinc Finger"/>
    <property type="match status" value="2"/>
</dbReference>
<evidence type="ECO:0000256" key="3">
    <source>
        <dbReference type="ARBA" id="ARBA00022723"/>
    </source>
</evidence>
<comment type="subcellular location">
    <subcellularLocation>
        <location evidence="1">Nucleus</location>
    </subcellularLocation>
</comment>
<evidence type="ECO:0000256" key="10">
    <source>
        <dbReference type="ARBA" id="ARBA00023242"/>
    </source>
</evidence>
<dbReference type="FunFam" id="3.30.160.60:FF:000152">
    <property type="entry name" value="DNA-binding protein creA"/>
    <property type="match status" value="1"/>
</dbReference>
<dbReference type="Proteomes" id="UP000038830">
    <property type="component" value="Unassembled WGS sequence"/>
</dbReference>
<dbReference type="AlphaFoldDB" id="A0A0H5CAX6"/>
<evidence type="ECO:0000256" key="11">
    <source>
        <dbReference type="ARBA" id="ARBA00038023"/>
    </source>
</evidence>
<dbReference type="GO" id="GO:0005634">
    <property type="term" value="C:nucleus"/>
    <property type="evidence" value="ECO:0007669"/>
    <property type="project" value="UniProtKB-SubCell"/>
</dbReference>
<dbReference type="GO" id="GO:0000433">
    <property type="term" value="P:carbon catabolite repression of transcription from RNA polymerase II promoter by glucose"/>
    <property type="evidence" value="ECO:0007669"/>
    <property type="project" value="TreeGrafter"/>
</dbReference>
<evidence type="ECO:0000256" key="1">
    <source>
        <dbReference type="ARBA" id="ARBA00004123"/>
    </source>
</evidence>
<comment type="similarity">
    <text evidence="11">Belongs to the creA/MIG C2H2-type zinc-finger protein family.</text>
</comment>
<dbReference type="SUPFAM" id="SSF57667">
    <property type="entry name" value="beta-beta-alpha zinc fingers"/>
    <property type="match status" value="1"/>
</dbReference>
<dbReference type="STRING" id="983966.A0A0H5CAX6"/>
<reference evidence="18 20" key="3">
    <citation type="journal article" date="2016" name="Proc. Natl. Acad. Sci. U.S.A.">
        <title>Comparative genomics of biotechnologically important yeasts.</title>
        <authorList>
            <person name="Riley R."/>
            <person name="Haridas S."/>
            <person name="Wolfe K.H."/>
            <person name="Lopes M.R."/>
            <person name="Hittinger C.T."/>
            <person name="Goeker M."/>
            <person name="Salamov A.A."/>
            <person name="Wisecaver J.H."/>
            <person name="Long T.M."/>
            <person name="Calvey C.H."/>
            <person name="Aerts A.L."/>
            <person name="Barry K.W."/>
            <person name="Choi C."/>
            <person name="Clum A."/>
            <person name="Coughlan A.Y."/>
            <person name="Deshpande S."/>
            <person name="Douglass A.P."/>
            <person name="Hanson S.J."/>
            <person name="Klenk H.-P."/>
            <person name="LaButti K.M."/>
            <person name="Lapidus A."/>
            <person name="Lindquist E.A."/>
            <person name="Lipzen A.M."/>
            <person name="Meier-Kolthoff J.P."/>
            <person name="Ohm R.A."/>
            <person name="Otillar R.P."/>
            <person name="Pangilinan J.L."/>
            <person name="Peng Y."/>
            <person name="Rokas A."/>
            <person name="Rosa C.A."/>
            <person name="Scheuner C."/>
            <person name="Sibirny A.A."/>
            <person name="Slot J.C."/>
            <person name="Stielow J.B."/>
            <person name="Sun H."/>
            <person name="Kurtzman C.P."/>
            <person name="Blackwell M."/>
            <person name="Grigoriev I.V."/>
            <person name="Jeffries T.W."/>
        </authorList>
    </citation>
    <scope>NUCLEOTIDE SEQUENCE [LARGE SCALE GENOMIC DNA]</scope>
    <source>
        <strain evidence="20">ATCC 18201 / CBS 1600 / BCRC 20928 / JCM 3617 / NBRC 0987 / NRRL Y-1542</strain>
        <strain evidence="18">NRRL Y-1542</strain>
    </source>
</reference>
<evidence type="ECO:0000256" key="4">
    <source>
        <dbReference type="ARBA" id="ARBA00022737"/>
    </source>
</evidence>
<comment type="function">
    <text evidence="12">Involved in glucose repression of glucose metabolism genes.</text>
</comment>
<dbReference type="PANTHER" id="PTHR47428:SF1">
    <property type="entry name" value="REGULATORY PROTEIN MIG1-RELATED"/>
    <property type="match status" value="1"/>
</dbReference>
<dbReference type="EMBL" id="CDQK01000001">
    <property type="protein sequence ID" value="CEP21089.1"/>
    <property type="molecule type" value="Genomic_DNA"/>
</dbReference>
<feature type="compositionally biased region" description="Low complexity" evidence="15">
    <location>
        <begin position="264"/>
        <end position="279"/>
    </location>
</feature>
<evidence type="ECO:0000256" key="5">
    <source>
        <dbReference type="ARBA" id="ARBA00022771"/>
    </source>
</evidence>
<dbReference type="OrthoDB" id="654211at2759"/>
<dbReference type="OMA" id="QYFIASE"/>
<feature type="region of interest" description="Disordered" evidence="15">
    <location>
        <begin position="202"/>
        <end position="243"/>
    </location>
</feature>
<keyword evidence="4" id="KW-0677">Repeat</keyword>
<evidence type="ECO:0000256" key="9">
    <source>
        <dbReference type="ARBA" id="ARBA00023163"/>
    </source>
</evidence>
<gene>
    <name evidence="17" type="primary">CREA</name>
    <name evidence="17" type="ORF">BN1211_1110</name>
    <name evidence="18" type="ORF">CYBJADRAFT_160422</name>
</gene>
<sequence length="397" mass="44057">MEEKKKTNTPAKEKQDLPRPYKCPMCEKAFHRLEHQTRHIRTHTGEKPHACTYPGCFKKFSRSDELTRHSRIHNNPNARRRTYNLKKKQGEVKAEKQPIQSKVSEETKDDIYTITTQQKEAQLKRDILATTVSLPNSPPRTTTLNGNSVQHLDSSTGSNNGQSHPSSFFDINILAKAAALELEKEQKLQSVKSLPSLTSFFDPSRYNQPFAPPPTQAMKTQSTSTSPKLPSAPIHHPHPLNSLSSLQRMTPLRMNSPISAGRASLNKSKSQSSLSSMNENLEDDNYYNHDRLKRSRPNSPSMPQSPVFASTAFSSTNNGVQSSLLNSNPNSFTNLQNVLNNSIGATSITNRLGKTPEATPLQTPAVSPKLGPTSSTFSNELPPLRSLNLGFPAPQQK</sequence>
<dbReference type="Pfam" id="PF00096">
    <property type="entry name" value="zf-C2H2"/>
    <property type="match status" value="2"/>
</dbReference>
<dbReference type="GO" id="GO:0005737">
    <property type="term" value="C:cytoplasm"/>
    <property type="evidence" value="ECO:0007669"/>
    <property type="project" value="TreeGrafter"/>
</dbReference>
<feature type="region of interest" description="Disordered" evidence="15">
    <location>
        <begin position="256"/>
        <end position="314"/>
    </location>
</feature>
<accession>A0A0H5CAX6</accession>
<feature type="region of interest" description="Disordered" evidence="15">
    <location>
        <begin position="1"/>
        <end position="21"/>
    </location>
</feature>
<evidence type="ECO:0000256" key="7">
    <source>
        <dbReference type="ARBA" id="ARBA00023015"/>
    </source>
</evidence>
<evidence type="ECO:0000259" key="16">
    <source>
        <dbReference type="PROSITE" id="PS50157"/>
    </source>
</evidence>
<keyword evidence="9" id="KW-0804">Transcription</keyword>
<dbReference type="SMART" id="SM00355">
    <property type="entry name" value="ZnF_C2H2"/>
    <property type="match status" value="2"/>
</dbReference>
<dbReference type="EMBL" id="KV453925">
    <property type="protein sequence ID" value="ODV76461.1"/>
    <property type="molecule type" value="Genomic_DNA"/>
</dbReference>
<evidence type="ECO:0000256" key="2">
    <source>
        <dbReference type="ARBA" id="ARBA00022491"/>
    </source>
</evidence>
<keyword evidence="3" id="KW-0479">Metal-binding</keyword>
<evidence type="ECO:0000256" key="14">
    <source>
        <dbReference type="PROSITE-ProRule" id="PRU00042"/>
    </source>
</evidence>
<keyword evidence="6" id="KW-0862">Zinc</keyword>
<evidence type="ECO:0000313" key="20">
    <source>
        <dbReference type="Proteomes" id="UP000094389"/>
    </source>
</evidence>
<evidence type="ECO:0000256" key="13">
    <source>
        <dbReference type="ARBA" id="ARBA00068528"/>
    </source>
</evidence>